<evidence type="ECO:0000256" key="8">
    <source>
        <dbReference type="RuleBase" id="RU000605"/>
    </source>
</evidence>
<dbReference type="EC" id="4.2.3.5" evidence="3 7"/>
<evidence type="ECO:0000256" key="3">
    <source>
        <dbReference type="ARBA" id="ARBA00013036"/>
    </source>
</evidence>
<organism evidence="9 10">
    <name type="scientific">Flagellimonas sediminis</name>
    <dbReference type="NCBI Taxonomy" id="2696468"/>
    <lineage>
        <taxon>Bacteria</taxon>
        <taxon>Pseudomonadati</taxon>
        <taxon>Bacteroidota</taxon>
        <taxon>Flavobacteriia</taxon>
        <taxon>Flavobacteriales</taxon>
        <taxon>Flavobacteriaceae</taxon>
        <taxon>Flagellimonas</taxon>
    </lineage>
</organism>
<dbReference type="RefSeq" id="WP_163634236.1">
    <property type="nucleotide sequence ID" value="NZ_JAAAMI010000002.1"/>
</dbReference>
<dbReference type="NCBIfam" id="NF003793">
    <property type="entry name" value="PRK05382.1"/>
    <property type="match status" value="1"/>
</dbReference>
<comment type="subunit">
    <text evidence="7">Homotetramer.</text>
</comment>
<keyword evidence="7" id="KW-0274">FAD</keyword>
<dbReference type="PANTHER" id="PTHR21085">
    <property type="entry name" value="CHORISMATE SYNTHASE"/>
    <property type="match status" value="1"/>
</dbReference>
<evidence type="ECO:0000256" key="1">
    <source>
        <dbReference type="ARBA" id="ARBA00005044"/>
    </source>
</evidence>
<dbReference type="PANTHER" id="PTHR21085:SF0">
    <property type="entry name" value="CHORISMATE SYNTHASE"/>
    <property type="match status" value="1"/>
</dbReference>
<feature type="binding site" evidence="7">
    <location>
        <position position="321"/>
    </location>
    <ligand>
        <name>FMN</name>
        <dbReference type="ChEBI" id="CHEBI:58210"/>
    </ligand>
</feature>
<dbReference type="GO" id="GO:0004107">
    <property type="term" value="F:chorismate synthase activity"/>
    <property type="evidence" value="ECO:0007669"/>
    <property type="project" value="UniProtKB-UniRule"/>
</dbReference>
<feature type="binding site" evidence="7">
    <location>
        <begin position="125"/>
        <end position="127"/>
    </location>
    <ligand>
        <name>FMN</name>
        <dbReference type="ChEBI" id="CHEBI:58210"/>
    </ligand>
</feature>
<dbReference type="InterPro" id="IPR020541">
    <property type="entry name" value="Chorismate_synthase_CS"/>
</dbReference>
<comment type="similarity">
    <text evidence="2 7 8">Belongs to the chorismate synthase family.</text>
</comment>
<evidence type="ECO:0000313" key="10">
    <source>
        <dbReference type="Proteomes" id="UP000468707"/>
    </source>
</evidence>
<dbReference type="GO" id="GO:0009073">
    <property type="term" value="P:aromatic amino acid family biosynthetic process"/>
    <property type="evidence" value="ECO:0007669"/>
    <property type="project" value="UniProtKB-KW"/>
</dbReference>
<keyword evidence="4 7" id="KW-0028">Amino-acid biosynthesis</keyword>
<protein>
    <recommendedName>
        <fullName evidence="3 7">Chorismate synthase</fullName>
        <shortName evidence="7">CS</shortName>
        <ecNumber evidence="3 7">4.2.3.5</ecNumber>
    </recommendedName>
    <alternativeName>
        <fullName evidence="7">5-enolpyruvylshikimate-3-phosphate phospholyase</fullName>
    </alternativeName>
</protein>
<dbReference type="HAMAP" id="MF_00300">
    <property type="entry name" value="Chorismate_synth"/>
    <property type="match status" value="1"/>
</dbReference>
<dbReference type="GO" id="GO:0005829">
    <property type="term" value="C:cytosol"/>
    <property type="evidence" value="ECO:0007669"/>
    <property type="project" value="TreeGrafter"/>
</dbReference>
<dbReference type="GO" id="GO:0009423">
    <property type="term" value="P:chorismate biosynthetic process"/>
    <property type="evidence" value="ECO:0007669"/>
    <property type="project" value="UniProtKB-UniRule"/>
</dbReference>
<comment type="function">
    <text evidence="7">Catalyzes the anti-1,4-elimination of the C-3 phosphate and the C-6 proR hydrogen from 5-enolpyruvylshikimate-3-phosphate (EPSP) to yield chorismate, which is the branch point compound that serves as the starting substrate for the three terminal pathways of aromatic amino acid biosynthesis. This reaction introduces a second double bond into the aromatic ring system.</text>
</comment>
<feature type="binding site" evidence="7">
    <location>
        <begin position="295"/>
        <end position="299"/>
    </location>
    <ligand>
        <name>FMN</name>
        <dbReference type="ChEBI" id="CHEBI:58210"/>
    </ligand>
</feature>
<comment type="pathway">
    <text evidence="1 7 8">Metabolic intermediate biosynthesis; chorismate biosynthesis; chorismate from D-erythrose 4-phosphate and phosphoenolpyruvate: step 7/7.</text>
</comment>
<accession>A0A6I5KPZ9</accession>
<dbReference type="Gene3D" id="3.60.150.10">
    <property type="entry name" value="Chorismate synthase AroC"/>
    <property type="match status" value="1"/>
</dbReference>
<reference evidence="9 10" key="1">
    <citation type="submission" date="2020-01" db="EMBL/GenBank/DDBJ databases">
        <title>Muricauda sediminis sp.nov. 40Bstr401.</title>
        <authorList>
            <person name="Xue Z."/>
            <person name="Zhu S."/>
            <person name="Ren N."/>
            <person name="Chen T."/>
            <person name="Chen X."/>
            <person name="Chen J."/>
            <person name="Yang J."/>
        </authorList>
    </citation>
    <scope>NUCLEOTIDE SEQUENCE [LARGE SCALE GENOMIC DNA]</scope>
    <source>
        <strain evidence="9 10">40Bstr401</strain>
    </source>
</reference>
<evidence type="ECO:0000256" key="4">
    <source>
        <dbReference type="ARBA" id="ARBA00022605"/>
    </source>
</evidence>
<keyword evidence="7" id="KW-0285">Flavoprotein</keyword>
<comment type="caution">
    <text evidence="9">The sequence shown here is derived from an EMBL/GenBank/DDBJ whole genome shotgun (WGS) entry which is preliminary data.</text>
</comment>
<dbReference type="PROSITE" id="PS00789">
    <property type="entry name" value="CHORISMATE_SYNTHASE_3"/>
    <property type="match status" value="1"/>
</dbReference>
<dbReference type="PROSITE" id="PS00788">
    <property type="entry name" value="CHORISMATE_SYNTHASE_2"/>
    <property type="match status" value="1"/>
</dbReference>
<sequence length="354" mass="38405">MAGNSFGQLFRLTTFGESHGKALGGVIDGCPAGLEIDLDFIQQELDRRKPGQSAIVTQRKEPDTVEFYSGLFEGKTTGTPIGFAIHNTNQKSHDYSHIKDSYRPSHADYVYDQKYGFRDYRGGGRSSARETASRVVAGAVAKQFLKDIKINAFVSQVGDLKLDKPYQELDFSNIESNAVRCPDTEMAQKMEDYIKAIKKEGDTIGGVVTCVIQNVPIGLGEPVFDKLHARLGEAMLSINAVKGFEYGSGFAGVAMKGSQHNDAYNTDGTTQTNRSGGVQGGISNGMDIYFNVAFKPVATVLQAYETINNEGEKVTAQGKGRHDPCVVPRAVPIVEAMAALVLADFTLLARTNKI</sequence>
<dbReference type="InterPro" id="IPR035904">
    <property type="entry name" value="Chorismate_synth_AroC_sf"/>
</dbReference>
<dbReference type="InterPro" id="IPR000453">
    <property type="entry name" value="Chorismate_synth"/>
</dbReference>
<evidence type="ECO:0000256" key="6">
    <source>
        <dbReference type="ARBA" id="ARBA00023239"/>
    </source>
</evidence>
<dbReference type="SUPFAM" id="SSF103263">
    <property type="entry name" value="Chorismate synthase, AroC"/>
    <property type="match status" value="1"/>
</dbReference>
<dbReference type="UniPathway" id="UPA00053">
    <property type="reaction ID" value="UER00090"/>
</dbReference>
<dbReference type="Proteomes" id="UP000468707">
    <property type="component" value="Unassembled WGS sequence"/>
</dbReference>
<evidence type="ECO:0000313" key="9">
    <source>
        <dbReference type="EMBL" id="NDV42974.1"/>
    </source>
</evidence>
<feature type="binding site" evidence="7">
    <location>
        <position position="48"/>
    </location>
    <ligand>
        <name>NADP(+)</name>
        <dbReference type="ChEBI" id="CHEBI:58349"/>
    </ligand>
</feature>
<keyword evidence="10" id="KW-1185">Reference proteome</keyword>
<dbReference type="EMBL" id="JAAAMI010000002">
    <property type="protein sequence ID" value="NDV42974.1"/>
    <property type="molecule type" value="Genomic_DNA"/>
</dbReference>
<dbReference type="NCBIfam" id="TIGR00033">
    <property type="entry name" value="aroC"/>
    <property type="match status" value="1"/>
</dbReference>
<keyword evidence="5 7" id="KW-0057">Aromatic amino acid biosynthesis</keyword>
<evidence type="ECO:0000256" key="2">
    <source>
        <dbReference type="ARBA" id="ARBA00008014"/>
    </source>
</evidence>
<dbReference type="PIRSF" id="PIRSF001456">
    <property type="entry name" value="Chorismate_synth"/>
    <property type="match status" value="1"/>
</dbReference>
<keyword evidence="7" id="KW-0521">NADP</keyword>
<keyword evidence="6 7" id="KW-0456">Lyase</keyword>
<dbReference type="AlphaFoldDB" id="A0A6I5KPZ9"/>
<gene>
    <name evidence="7 9" type="primary">aroC</name>
    <name evidence="9" type="ORF">GTK07_06500</name>
</gene>
<feature type="binding site" evidence="7">
    <location>
        <position position="280"/>
    </location>
    <ligand>
        <name>FMN</name>
        <dbReference type="ChEBI" id="CHEBI:58210"/>
    </ligand>
</feature>
<dbReference type="FunFam" id="3.60.150.10:FF:000003">
    <property type="entry name" value="Chorismate synthase"/>
    <property type="match status" value="1"/>
</dbReference>
<dbReference type="GO" id="GO:0008652">
    <property type="term" value="P:amino acid biosynthetic process"/>
    <property type="evidence" value="ECO:0007669"/>
    <property type="project" value="UniProtKB-KW"/>
</dbReference>
<name>A0A6I5KPZ9_9FLAO</name>
<proteinExistence type="inferred from homology"/>
<evidence type="ECO:0000256" key="5">
    <source>
        <dbReference type="ARBA" id="ARBA00023141"/>
    </source>
</evidence>
<comment type="catalytic activity">
    <reaction evidence="7 8">
        <text>5-O-(1-carboxyvinyl)-3-phosphoshikimate = chorismate + phosphate</text>
        <dbReference type="Rhea" id="RHEA:21020"/>
        <dbReference type="ChEBI" id="CHEBI:29748"/>
        <dbReference type="ChEBI" id="CHEBI:43474"/>
        <dbReference type="ChEBI" id="CHEBI:57701"/>
        <dbReference type="EC" id="4.2.3.5"/>
    </reaction>
</comment>
<dbReference type="Pfam" id="PF01264">
    <property type="entry name" value="Chorismate_synt"/>
    <property type="match status" value="1"/>
</dbReference>
<dbReference type="PROSITE" id="PS00787">
    <property type="entry name" value="CHORISMATE_SYNTHASE_1"/>
    <property type="match status" value="1"/>
</dbReference>
<evidence type="ECO:0000256" key="7">
    <source>
        <dbReference type="HAMAP-Rule" id="MF_00300"/>
    </source>
</evidence>
<comment type="cofactor">
    <cofactor evidence="7 8">
        <name>FMNH2</name>
        <dbReference type="ChEBI" id="CHEBI:57618"/>
    </cofactor>
    <text evidence="7 8">Reduced FMN (FMNH(2)).</text>
</comment>
<dbReference type="GO" id="GO:0010181">
    <property type="term" value="F:FMN binding"/>
    <property type="evidence" value="ECO:0007669"/>
    <property type="project" value="TreeGrafter"/>
</dbReference>
<keyword evidence="7" id="KW-0288">FMN</keyword>
<feature type="binding site" evidence="7">
    <location>
        <begin position="239"/>
        <end position="240"/>
    </location>
    <ligand>
        <name>FMN</name>
        <dbReference type="ChEBI" id="CHEBI:58210"/>
    </ligand>
</feature>
<dbReference type="CDD" id="cd07304">
    <property type="entry name" value="Chorismate_synthase"/>
    <property type="match status" value="1"/>
</dbReference>
<comment type="caution">
    <text evidence="7">Lacks conserved residue(s) required for the propagation of feature annotation.</text>
</comment>